<keyword evidence="7" id="KW-0723">Serine/threonine-protein kinase</keyword>
<evidence type="ECO:0000256" key="15">
    <source>
        <dbReference type="ARBA" id="ARBA00023180"/>
    </source>
</evidence>
<evidence type="ECO:0000256" key="13">
    <source>
        <dbReference type="ARBA" id="ARBA00022989"/>
    </source>
</evidence>
<organism evidence="20">
    <name type="scientific">Oryza meridionalis</name>
    <dbReference type="NCBI Taxonomy" id="40149"/>
    <lineage>
        <taxon>Eukaryota</taxon>
        <taxon>Viridiplantae</taxon>
        <taxon>Streptophyta</taxon>
        <taxon>Embryophyta</taxon>
        <taxon>Tracheophyta</taxon>
        <taxon>Spermatophyta</taxon>
        <taxon>Magnoliopsida</taxon>
        <taxon>Liliopsida</taxon>
        <taxon>Poales</taxon>
        <taxon>Poaceae</taxon>
        <taxon>BOP clade</taxon>
        <taxon>Oryzoideae</taxon>
        <taxon>Oryzeae</taxon>
        <taxon>Oryzinae</taxon>
        <taxon>Oryza</taxon>
    </lineage>
</organism>
<evidence type="ECO:0000313" key="21">
    <source>
        <dbReference type="Proteomes" id="UP000008021"/>
    </source>
</evidence>
<evidence type="ECO:0000256" key="7">
    <source>
        <dbReference type="ARBA" id="ARBA00022527"/>
    </source>
</evidence>
<reference evidence="20" key="2">
    <citation type="submission" date="2018-05" db="EMBL/GenBank/DDBJ databases">
        <title>OmerRS3 (Oryza meridionalis Reference Sequence Version 3).</title>
        <authorList>
            <person name="Zhang J."/>
            <person name="Kudrna D."/>
            <person name="Lee S."/>
            <person name="Talag J."/>
            <person name="Welchert J."/>
            <person name="Wing R.A."/>
        </authorList>
    </citation>
    <scope>NUCLEOTIDE SEQUENCE [LARGE SCALE GENOMIC DNA]</scope>
    <source>
        <strain evidence="20">cv. OR44</strain>
    </source>
</reference>
<dbReference type="GO" id="GO:0005524">
    <property type="term" value="F:ATP binding"/>
    <property type="evidence" value="ECO:0007669"/>
    <property type="project" value="UniProtKB-UniRule"/>
</dbReference>
<dbReference type="PROSITE" id="PS00107">
    <property type="entry name" value="PROTEIN_KINASE_ATP"/>
    <property type="match status" value="1"/>
</dbReference>
<feature type="binding site" evidence="16">
    <location>
        <position position="376"/>
    </location>
    <ligand>
        <name>ATP</name>
        <dbReference type="ChEBI" id="CHEBI:30616"/>
    </ligand>
</feature>
<evidence type="ECO:0000256" key="8">
    <source>
        <dbReference type="ARBA" id="ARBA00022692"/>
    </source>
</evidence>
<comment type="subcellular location">
    <subcellularLocation>
        <location evidence="1">Cell membrane</location>
    </subcellularLocation>
    <subcellularLocation>
        <location evidence="2">Membrane</location>
        <topology evidence="2">Single-pass type I membrane protein</topology>
    </subcellularLocation>
</comment>
<keyword evidence="14 17" id="KW-0472">Membrane</keyword>
<dbReference type="InterPro" id="IPR019825">
    <property type="entry name" value="Lectin_legB_Mn/Ca_BS"/>
</dbReference>
<dbReference type="Proteomes" id="UP000008021">
    <property type="component" value="Chromosome 4"/>
</dbReference>
<reference evidence="20" key="1">
    <citation type="submission" date="2015-04" db="UniProtKB">
        <authorList>
            <consortium name="EnsemblPlants"/>
        </authorList>
    </citation>
    <scope>IDENTIFICATION</scope>
</reference>
<dbReference type="Gene3D" id="2.60.120.200">
    <property type="match status" value="1"/>
</dbReference>
<evidence type="ECO:0000256" key="17">
    <source>
        <dbReference type="SAM" id="Phobius"/>
    </source>
</evidence>
<feature type="transmembrane region" description="Helical" evidence="17">
    <location>
        <begin position="292"/>
        <end position="312"/>
    </location>
</feature>
<dbReference type="InterPro" id="IPR001245">
    <property type="entry name" value="Ser-Thr/Tyr_kinase_cat_dom"/>
</dbReference>
<evidence type="ECO:0000256" key="14">
    <source>
        <dbReference type="ARBA" id="ARBA00023136"/>
    </source>
</evidence>
<evidence type="ECO:0000313" key="20">
    <source>
        <dbReference type="EnsemblPlants" id="OMERI04G01470.1"/>
    </source>
</evidence>
<feature type="domain" description="Protein kinase" evidence="19">
    <location>
        <begin position="346"/>
        <end position="622"/>
    </location>
</feature>
<keyword evidence="11 16" id="KW-0547">Nucleotide-binding</keyword>
<dbReference type="PANTHER" id="PTHR27007">
    <property type="match status" value="1"/>
</dbReference>
<comment type="similarity">
    <text evidence="4">In the C-terminal section; belongs to the protein kinase superfamily. Ser/Thr protein kinase family.</text>
</comment>
<evidence type="ECO:0000256" key="16">
    <source>
        <dbReference type="PROSITE-ProRule" id="PRU10141"/>
    </source>
</evidence>
<dbReference type="SMART" id="SM00220">
    <property type="entry name" value="S_TKc"/>
    <property type="match status" value="1"/>
</dbReference>
<dbReference type="InterPro" id="IPR000719">
    <property type="entry name" value="Prot_kinase_dom"/>
</dbReference>
<evidence type="ECO:0000256" key="6">
    <source>
        <dbReference type="ARBA" id="ARBA00022475"/>
    </source>
</evidence>
<dbReference type="eggNOG" id="ENOG502QTX3">
    <property type="taxonomic scope" value="Eukaryota"/>
</dbReference>
<dbReference type="InterPro" id="IPR017441">
    <property type="entry name" value="Protein_kinase_ATP_BS"/>
</dbReference>
<dbReference type="GO" id="GO:0030246">
    <property type="term" value="F:carbohydrate binding"/>
    <property type="evidence" value="ECO:0007669"/>
    <property type="project" value="UniProtKB-KW"/>
</dbReference>
<keyword evidence="15" id="KW-0325">Glycoprotein</keyword>
<dbReference type="EC" id="2.7.11.1" evidence="5"/>
<dbReference type="GO" id="GO:0004674">
    <property type="term" value="F:protein serine/threonine kinase activity"/>
    <property type="evidence" value="ECO:0007669"/>
    <property type="project" value="UniProtKB-KW"/>
</dbReference>
<accession>A0A0E0DAD8</accession>
<keyword evidence="12 16" id="KW-0067">ATP-binding</keyword>
<dbReference type="Gene3D" id="1.10.510.10">
    <property type="entry name" value="Transferase(Phosphotransferase) domain 1"/>
    <property type="match status" value="1"/>
</dbReference>
<dbReference type="InterPro" id="IPR013320">
    <property type="entry name" value="ConA-like_dom_sf"/>
</dbReference>
<dbReference type="InterPro" id="IPR011009">
    <property type="entry name" value="Kinase-like_dom_sf"/>
</dbReference>
<comment type="similarity">
    <text evidence="3">In the N-terminal section; belongs to the leguminous lectin family.</text>
</comment>
<evidence type="ECO:0000259" key="19">
    <source>
        <dbReference type="PROSITE" id="PS50011"/>
    </source>
</evidence>
<sequence length="660" mass="72852">MASLAAKRISRPRLHLVALFLLLPLLAARHEAVCPSASTSPAYISASILGADLRFQGDATSPPANGLVNLTTSSVGGRGRMSYAHPVQLYDNTSGRHEVASFSTNFTFAIVPINGSCRGDGMAFFLAYYPSPEPPKDSNGGDLGLIAGEGVTGQTIATGKDRFVAVEFDTFSRSYDPSYDHIGIDINTVREANYTKVLPSNTTLEGNMTAYISFNSSTRMLVASLWFHDHPSVDPAVNVSAQLPDPVTLLPPQVAVGFSAATGSCVELHQIISWSFNSTLALVKERNKIAGLLRGLIIGGVVVLALVLWILLSCWKWKRVQNFFHKGTAGARRFGYRDLAMATNNFSDDQKLGEGAFGKVYRGYLQELGRDVAVKKIVKELNVGHKDFFTEVTTISEARHKNLLKFYGWCIRGHSWNILHFMCGWCWSMEKELFLVYELMNNGNLHEYLHVSKEEAVQSWSTRDIKPRNVVLDKEYNVKLADFGLSRIAKLDNDPTSLQTTVVGTVGCVLTTAVGPVDYMDPQCKKDGKVKFNPYSDMFSFGLVLLEIACKDRSREQICSLYRSKGDVVEATDQRVKIVGDSERREMERVIILGLWCSASDTQHRPTMQEAMKLLLEPDATLPDLNFITNSASVSSVHDASRASIANRYEEAPQAALLYS</sequence>
<dbReference type="FunFam" id="3.30.200.20:FF:001865">
    <property type="entry name" value="Os04g0123750 protein"/>
    <property type="match status" value="1"/>
</dbReference>
<keyword evidence="10" id="KW-0430">Lectin</keyword>
<dbReference type="Gene3D" id="3.30.200.20">
    <property type="entry name" value="Phosphorylase Kinase, domain 1"/>
    <property type="match status" value="1"/>
</dbReference>
<dbReference type="SUPFAM" id="SSF56112">
    <property type="entry name" value="Protein kinase-like (PK-like)"/>
    <property type="match status" value="1"/>
</dbReference>
<proteinExistence type="inferred from homology"/>
<keyword evidence="13 17" id="KW-1133">Transmembrane helix</keyword>
<evidence type="ECO:0000256" key="9">
    <source>
        <dbReference type="ARBA" id="ARBA00022729"/>
    </source>
</evidence>
<feature type="chain" id="PRO_5002356640" description="non-specific serine/threonine protein kinase" evidence="18">
    <location>
        <begin position="29"/>
        <end position="660"/>
    </location>
</feature>
<dbReference type="Pfam" id="PF07714">
    <property type="entry name" value="PK_Tyr_Ser-Thr"/>
    <property type="match status" value="1"/>
</dbReference>
<dbReference type="InterPro" id="IPR001220">
    <property type="entry name" value="Legume_lectin_dom"/>
</dbReference>
<dbReference type="PROSITE" id="PS00307">
    <property type="entry name" value="LECTIN_LEGUME_BETA"/>
    <property type="match status" value="1"/>
</dbReference>
<dbReference type="InterPro" id="IPR050528">
    <property type="entry name" value="L-type_Lectin-RKs"/>
</dbReference>
<evidence type="ECO:0000256" key="5">
    <source>
        <dbReference type="ARBA" id="ARBA00012513"/>
    </source>
</evidence>
<dbReference type="Gramene" id="OMERI04G01470.1">
    <property type="protein sequence ID" value="OMERI04G01470.1"/>
    <property type="gene ID" value="OMERI04G01470"/>
</dbReference>
<dbReference type="PROSITE" id="PS50011">
    <property type="entry name" value="PROTEIN_KINASE_DOM"/>
    <property type="match status" value="1"/>
</dbReference>
<dbReference type="GO" id="GO:0005886">
    <property type="term" value="C:plasma membrane"/>
    <property type="evidence" value="ECO:0007669"/>
    <property type="project" value="UniProtKB-SubCell"/>
</dbReference>
<feature type="signal peptide" evidence="18">
    <location>
        <begin position="1"/>
        <end position="28"/>
    </location>
</feature>
<keyword evidence="6" id="KW-1003">Cell membrane</keyword>
<dbReference type="Pfam" id="PF00139">
    <property type="entry name" value="Lectin_legB"/>
    <property type="match status" value="1"/>
</dbReference>
<evidence type="ECO:0000256" key="18">
    <source>
        <dbReference type="SAM" id="SignalP"/>
    </source>
</evidence>
<dbReference type="AlphaFoldDB" id="A0A0E0DAD8"/>
<dbReference type="CDD" id="cd06899">
    <property type="entry name" value="lectin_legume_LecRK_Arcelin_ConA"/>
    <property type="match status" value="1"/>
</dbReference>
<evidence type="ECO:0000256" key="4">
    <source>
        <dbReference type="ARBA" id="ARBA00010217"/>
    </source>
</evidence>
<keyword evidence="8 17" id="KW-0812">Transmembrane</keyword>
<dbReference type="EnsemblPlants" id="OMERI04G01470.1">
    <property type="protein sequence ID" value="OMERI04G01470.1"/>
    <property type="gene ID" value="OMERI04G01470"/>
</dbReference>
<keyword evidence="7" id="KW-0808">Transferase</keyword>
<name>A0A0E0DAD8_9ORYZ</name>
<evidence type="ECO:0000256" key="10">
    <source>
        <dbReference type="ARBA" id="ARBA00022734"/>
    </source>
</evidence>
<evidence type="ECO:0000256" key="3">
    <source>
        <dbReference type="ARBA" id="ARBA00008536"/>
    </source>
</evidence>
<evidence type="ECO:0000256" key="12">
    <source>
        <dbReference type="ARBA" id="ARBA00022840"/>
    </source>
</evidence>
<evidence type="ECO:0000256" key="1">
    <source>
        <dbReference type="ARBA" id="ARBA00004236"/>
    </source>
</evidence>
<dbReference type="HOGENOM" id="CLU_000288_62_6_1"/>
<keyword evidence="21" id="KW-1185">Reference proteome</keyword>
<keyword evidence="9 18" id="KW-0732">Signal</keyword>
<dbReference type="STRING" id="40149.A0A0E0DAD8"/>
<protein>
    <recommendedName>
        <fullName evidence="5">non-specific serine/threonine protein kinase</fullName>
        <ecNumber evidence="5">2.7.11.1</ecNumber>
    </recommendedName>
</protein>
<evidence type="ECO:0000256" key="2">
    <source>
        <dbReference type="ARBA" id="ARBA00004479"/>
    </source>
</evidence>
<dbReference type="SUPFAM" id="SSF49899">
    <property type="entry name" value="Concanavalin A-like lectins/glucanases"/>
    <property type="match status" value="1"/>
</dbReference>
<dbReference type="Pfam" id="PF00069">
    <property type="entry name" value="Pkinase"/>
    <property type="match status" value="1"/>
</dbReference>
<evidence type="ECO:0000256" key="11">
    <source>
        <dbReference type="ARBA" id="ARBA00022741"/>
    </source>
</evidence>
<keyword evidence="7" id="KW-0418">Kinase</keyword>